<comment type="caution">
    <text evidence="4">The sequence shown here is derived from an EMBL/GenBank/DDBJ whole genome shotgun (WGS) entry which is preliminary data.</text>
</comment>
<accession>A0ABW1G345</accession>
<feature type="domain" description="F5/8 type C" evidence="3">
    <location>
        <begin position="868"/>
        <end position="1005"/>
    </location>
</feature>
<dbReference type="InterPro" id="IPR008979">
    <property type="entry name" value="Galactose-bd-like_sf"/>
</dbReference>
<evidence type="ECO:0000256" key="1">
    <source>
        <dbReference type="ARBA" id="ARBA00006865"/>
    </source>
</evidence>
<comment type="similarity">
    <text evidence="1">Belongs to the glycosyl hydrolase 16 family.</text>
</comment>
<name>A0ABW1G345_9ACTN</name>
<dbReference type="SUPFAM" id="SSF51445">
    <property type="entry name" value="(Trans)glycosidases"/>
    <property type="match status" value="1"/>
</dbReference>
<feature type="region of interest" description="Disordered" evidence="2">
    <location>
        <begin position="195"/>
        <end position="220"/>
    </location>
</feature>
<dbReference type="Gene3D" id="2.60.120.200">
    <property type="match status" value="1"/>
</dbReference>
<dbReference type="SMART" id="SM00231">
    <property type="entry name" value="FA58C"/>
    <property type="match status" value="2"/>
</dbReference>
<dbReference type="Gene3D" id="3.20.20.80">
    <property type="entry name" value="Glycosidases"/>
    <property type="match status" value="1"/>
</dbReference>
<dbReference type="InterPro" id="IPR050546">
    <property type="entry name" value="Glycosyl_Hydrlase_16"/>
</dbReference>
<dbReference type="Pfam" id="PF00754">
    <property type="entry name" value="F5_F8_type_C"/>
    <property type="match status" value="2"/>
</dbReference>
<dbReference type="InterPro" id="IPR017853">
    <property type="entry name" value="GH"/>
</dbReference>
<dbReference type="EMBL" id="JBHSQJ010000074">
    <property type="protein sequence ID" value="MFC5909165.1"/>
    <property type="molecule type" value="Genomic_DNA"/>
</dbReference>
<dbReference type="PANTHER" id="PTHR10963">
    <property type="entry name" value="GLYCOSYL HYDROLASE-RELATED"/>
    <property type="match status" value="1"/>
</dbReference>
<reference evidence="5" key="1">
    <citation type="journal article" date="2019" name="Int. J. Syst. Evol. Microbiol.">
        <title>The Global Catalogue of Microorganisms (GCM) 10K type strain sequencing project: providing services to taxonomists for standard genome sequencing and annotation.</title>
        <authorList>
            <consortium name="The Broad Institute Genomics Platform"/>
            <consortium name="The Broad Institute Genome Sequencing Center for Infectious Disease"/>
            <person name="Wu L."/>
            <person name="Ma J."/>
        </authorList>
    </citation>
    <scope>NUCLEOTIDE SEQUENCE [LARGE SCALE GENOMIC DNA]</scope>
    <source>
        <strain evidence="5">JCM 4816</strain>
    </source>
</reference>
<dbReference type="SUPFAM" id="SSF49899">
    <property type="entry name" value="Concanavalin A-like lectins/glucanases"/>
    <property type="match status" value="1"/>
</dbReference>
<evidence type="ECO:0000259" key="3">
    <source>
        <dbReference type="PROSITE" id="PS50022"/>
    </source>
</evidence>
<dbReference type="Pfam" id="PF02836">
    <property type="entry name" value="Glyco_hydro_2_C"/>
    <property type="match status" value="1"/>
</dbReference>
<dbReference type="InterPro" id="IPR006103">
    <property type="entry name" value="Glyco_hydro_2_cat"/>
</dbReference>
<dbReference type="PROSITE" id="PS50022">
    <property type="entry name" value="FA58C_3"/>
    <property type="match status" value="2"/>
</dbReference>
<feature type="compositionally biased region" description="Polar residues" evidence="2">
    <location>
        <begin position="197"/>
        <end position="220"/>
    </location>
</feature>
<evidence type="ECO:0000256" key="2">
    <source>
        <dbReference type="SAM" id="MobiDB-lite"/>
    </source>
</evidence>
<evidence type="ECO:0000313" key="5">
    <source>
        <dbReference type="Proteomes" id="UP001596174"/>
    </source>
</evidence>
<dbReference type="Gene3D" id="2.60.120.260">
    <property type="entry name" value="Galactose-binding domain-like"/>
    <property type="match status" value="2"/>
</dbReference>
<keyword evidence="5" id="KW-1185">Reference proteome</keyword>
<organism evidence="4 5">
    <name type="scientific">Streptacidiphilus monticola</name>
    <dbReference type="NCBI Taxonomy" id="2161674"/>
    <lineage>
        <taxon>Bacteria</taxon>
        <taxon>Bacillati</taxon>
        <taxon>Actinomycetota</taxon>
        <taxon>Actinomycetes</taxon>
        <taxon>Kitasatosporales</taxon>
        <taxon>Streptomycetaceae</taxon>
        <taxon>Streptacidiphilus</taxon>
    </lineage>
</organism>
<evidence type="ECO:0000313" key="4">
    <source>
        <dbReference type="EMBL" id="MFC5909165.1"/>
    </source>
</evidence>
<proteinExistence type="inferred from homology"/>
<dbReference type="Proteomes" id="UP001596174">
    <property type="component" value="Unassembled WGS sequence"/>
</dbReference>
<sequence>MATSPPARAVRAVALGAVAVTLLLYALVGGAGAARAADTLLSQGATATASSIEGAGYVAANAVDGNTGTRWASAWSDPQWLQIDLGQTDQIDKVVLQWEAAYATAYKIQVSADAQNWTDLYSTTTGPGGTETLSVTGTGRYIRMYGTQRANGYGYSLWEFQVYGTAGAGSPSPTPSGTATTPPGNWTTVWSDDFTGASGSAPDSANWTAQTGANSRANSVETDTTAAANLSLDGNHHLNLTALRDGSGNWTSARVQTVRSDFAAPAGGQLMISASIKQPNPANGLGYWPSFKAVGAGFRTGSSSWPAVGETDILEDVNGRNQLSATLHCGTAPASGGGPAGDCNEYNGMTSGLASCTGCQSGYHTYSEIIDRSTSDEQIRWYLDGRQVWQVNQSQVGVATWQAAVDHGFYLELGLAIGGSYPDTVCNCTSPSAATSSGGALSVGAVTVSQTTGPAPAPLTDPSTPTTPSVVKVTGSQGSWQLQVNGSPYQVKGVTYGPSTDSAAARMRDLKALGVNTVRTWGTDATTKPLLDAASAFGLKVINGFWLNQGADYVNDSAYKTSTLNSIVNWVNTYKNDPSVLMWDVGNEVILTTQDHYAGAQVEAERVAYAQYVEQVVQAIHAADPNHPVTSTDAYTGAWPYYKQYTPDLDLLAVNSYGAVCNVKSDWINGSYTKPYIVTESGERGEWEVPDDANGVPDAPGDPASAAGYTNAWNCISGHTGVSLGGTLFNYGIENDFGGIWFNLLPEGWKRLAYYAVAKAYGGSAASGDKPPTFDSVTLSSTTAVPAGGTFTLNAPATDPEGDLVRYNLMYCSKYVDGGTGFSQVSFSQTGDGQFTVTAPRTLGTWKVYVYAYDGHGNVGVESRSFKTVPPPVNGTDVALNKPTTASSYQATGNGAPFPASNATDGDWSTRWASDWSDPQWIQVDLGRTTSITHVQLGWESAYAKAYQLQVSDDGTNWTTVHSTTTGSGGVEDFDVSATGRYVRLNLTARGTGYGYSLYEFGVYA</sequence>
<dbReference type="RefSeq" id="WP_380584725.1">
    <property type="nucleotide sequence ID" value="NZ_JBHSQJ010000074.1"/>
</dbReference>
<feature type="domain" description="F5/8 type C" evidence="3">
    <location>
        <begin position="28"/>
        <end position="165"/>
    </location>
</feature>
<dbReference type="PANTHER" id="PTHR10963:SF55">
    <property type="entry name" value="GLYCOSIDE HYDROLASE FAMILY 16 PROTEIN"/>
    <property type="match status" value="1"/>
</dbReference>
<dbReference type="SUPFAM" id="SSF49785">
    <property type="entry name" value="Galactose-binding domain-like"/>
    <property type="match status" value="2"/>
</dbReference>
<protein>
    <submittedName>
        <fullName evidence="4">Discoidin domain-containing protein</fullName>
    </submittedName>
</protein>
<dbReference type="InterPro" id="IPR013320">
    <property type="entry name" value="ConA-like_dom_sf"/>
</dbReference>
<gene>
    <name evidence="4" type="ORF">ACFP3V_18320</name>
</gene>
<dbReference type="InterPro" id="IPR000421">
    <property type="entry name" value="FA58C"/>
</dbReference>